<gene>
    <name evidence="3" type="ORF">EWM64_g371</name>
</gene>
<reference evidence="3 4" key="1">
    <citation type="submission" date="2019-02" db="EMBL/GenBank/DDBJ databases">
        <title>Genome sequencing of the rare red list fungi Hericium alpestre (H. flagellum).</title>
        <authorList>
            <person name="Buettner E."/>
            <person name="Kellner H."/>
        </authorList>
    </citation>
    <scope>NUCLEOTIDE SEQUENCE [LARGE SCALE GENOMIC DNA]</scope>
    <source>
        <strain evidence="3 4">DSM 108284</strain>
    </source>
</reference>
<feature type="coiled-coil region" evidence="1">
    <location>
        <begin position="491"/>
        <end position="549"/>
    </location>
</feature>
<evidence type="ECO:0000313" key="4">
    <source>
        <dbReference type="Proteomes" id="UP000298061"/>
    </source>
</evidence>
<dbReference type="Proteomes" id="UP000298061">
    <property type="component" value="Unassembled WGS sequence"/>
</dbReference>
<feature type="coiled-coil region" evidence="1">
    <location>
        <begin position="318"/>
        <end position="387"/>
    </location>
</feature>
<keyword evidence="1" id="KW-0175">Coiled coil</keyword>
<proteinExistence type="predicted"/>
<dbReference type="EMBL" id="SFCI01000017">
    <property type="protein sequence ID" value="TFY83651.1"/>
    <property type="molecule type" value="Genomic_DNA"/>
</dbReference>
<keyword evidence="4" id="KW-1185">Reference proteome</keyword>
<comment type="caution">
    <text evidence="3">The sequence shown here is derived from an EMBL/GenBank/DDBJ whole genome shotgun (WGS) entry which is preliminary data.</text>
</comment>
<feature type="compositionally biased region" description="Low complexity" evidence="2">
    <location>
        <begin position="675"/>
        <end position="696"/>
    </location>
</feature>
<accession>A0A4Z0ABC4</accession>
<organism evidence="3 4">
    <name type="scientific">Hericium alpestre</name>
    <dbReference type="NCBI Taxonomy" id="135208"/>
    <lineage>
        <taxon>Eukaryota</taxon>
        <taxon>Fungi</taxon>
        <taxon>Dikarya</taxon>
        <taxon>Basidiomycota</taxon>
        <taxon>Agaricomycotina</taxon>
        <taxon>Agaricomycetes</taxon>
        <taxon>Russulales</taxon>
        <taxon>Hericiaceae</taxon>
        <taxon>Hericium</taxon>
    </lineage>
</organism>
<sequence length="715" mass="80582">MQVSFALVAPTICDDYIVTMFPKPSDRPSVARLSKTPFPALTFPAFDGVVSDADTIRPDIVRTRKHSHVLSWDRQRQSMRHRELVMAVHTREEKIHTLQEENKTLRVHAEKRQRRLNAAQSAARNQAQLQRVQERKIDHLRSRMRSQRAESSTQRIALEQELEKATRHLQEALADAATSATQLCNAQSDFHSLEVRNVQCTARIAELEQELCSLRDATASEKHREPVPTMEQSVQSSPEVDTNMAQLDRIRSELRARAEQDEALLDEYEAREAVLKALIAESRRYNDYLEESYTDLLRSKDDFIRDLQHDASELTSANRCSENHVEALEEALDQVNEQLVSSDGEIMDLRGRLQVAERNAMLSTNRILQLEAEVIHLRQRVTAGEQEQVDQLEKGNAAESLIAHLRQQLEEVVMKPQRERATAAWVKKDGHRLSCLQSILEEPEPSDDDQSSDEGSVDTLVEGSDYVLSPQDLLTDDLTVTSSPRMSPDVIRGLESQLEDMMLKYQAAEAARVCGDDVEEMLRRQLRDLRAENEDLKKEVSEFASLKDRNPPAETSYGELPFIVITPPEESKSTSSHVADGKPTSSAQFPFASISEDDGIMSETETPFYTPLSICLDDLPMSFIPPTDDLSSFDFVDSPSTSIPSFLPTSPTPSDLLLESLTDISLTMADTNAADSPLSSEPEDLSSPLLLDLDLPPSDDSDSDYWQAPVYRRRR</sequence>
<feature type="coiled-coil region" evidence="1">
    <location>
        <begin position="155"/>
        <end position="210"/>
    </location>
</feature>
<evidence type="ECO:0000256" key="2">
    <source>
        <dbReference type="SAM" id="MobiDB-lite"/>
    </source>
</evidence>
<protein>
    <submittedName>
        <fullName evidence="3">Uncharacterized protein</fullName>
    </submittedName>
</protein>
<evidence type="ECO:0000256" key="1">
    <source>
        <dbReference type="SAM" id="Coils"/>
    </source>
</evidence>
<feature type="region of interest" description="Disordered" evidence="2">
    <location>
        <begin position="220"/>
        <end position="241"/>
    </location>
</feature>
<dbReference type="AlphaFoldDB" id="A0A4Z0ABC4"/>
<name>A0A4Z0ABC4_9AGAM</name>
<feature type="region of interest" description="Disordered" evidence="2">
    <location>
        <begin position="672"/>
        <end position="715"/>
    </location>
</feature>
<evidence type="ECO:0000313" key="3">
    <source>
        <dbReference type="EMBL" id="TFY83651.1"/>
    </source>
</evidence>
<feature type="compositionally biased region" description="Polar residues" evidence="2">
    <location>
        <begin position="230"/>
        <end position="241"/>
    </location>
</feature>
<dbReference type="OrthoDB" id="3230958at2759"/>